<proteinExistence type="predicted"/>
<organism evidence="3 4">
    <name type="scientific">Plantactinospora alkalitolerans</name>
    <dbReference type="NCBI Taxonomy" id="2789879"/>
    <lineage>
        <taxon>Bacteria</taxon>
        <taxon>Bacillati</taxon>
        <taxon>Actinomycetota</taxon>
        <taxon>Actinomycetes</taxon>
        <taxon>Micromonosporales</taxon>
        <taxon>Micromonosporaceae</taxon>
        <taxon>Plantactinospora</taxon>
    </lineage>
</organism>
<name>A0ABS0GR92_9ACTN</name>
<sequence>MESLYVRVRHGVDREAPMTWGQLTQQAIYDLTAEESYRQTQKRSVELPPGVPPQRIATAVQSVLERHESLRTLFSADRRQRVQPHVELSVPIAAAGSDDEAHRIHTDLYQRSFDFDALPVRFGVLNRADGSATLLIAASHLAIDAFAGDSLADELRRLCGPDDLGVLPDPVGHPVDRTRFEGSPAGRALSRRNIGRWQRLHEDGVASTPAPTLPGLTPRFHTGTLVSPTLRRAMPAASSRLGASSAVVLLAAVSSVLGDLFGVPRVAARIAYSNRTDPLDLGIETLMQWGLTIVDVRGTAQDVVRSAFRETLRASAAARYDIYELFETLSGERCPPDHRFMPQIFLNYFDGANTATMPPEDDDGPVPESTFSSVPSHEHDSDSLYFLFASPSRKAITLHYMIDTRMLSLADVEASARALEEWVVTAARSDH</sequence>
<evidence type="ECO:0000259" key="2">
    <source>
        <dbReference type="Pfam" id="PF00668"/>
    </source>
</evidence>
<gene>
    <name evidence="3" type="ORF">I0C86_06005</name>
</gene>
<accession>A0ABS0GR92</accession>
<dbReference type="InterPro" id="IPR023213">
    <property type="entry name" value="CAT-like_dom_sf"/>
</dbReference>
<dbReference type="EMBL" id="JADPUN010000079">
    <property type="protein sequence ID" value="MBF9128544.1"/>
    <property type="molecule type" value="Genomic_DNA"/>
</dbReference>
<evidence type="ECO:0000313" key="4">
    <source>
        <dbReference type="Proteomes" id="UP000638560"/>
    </source>
</evidence>
<reference evidence="3 4" key="1">
    <citation type="submission" date="2020-11" db="EMBL/GenBank/DDBJ databases">
        <title>A novel isolate from a Black sea contaminated sediment with potential to produce alkanes: Plantactinospora alkalitolerans sp. nov.</title>
        <authorList>
            <person name="Carro L."/>
            <person name="Veyisoglu A."/>
            <person name="Guven K."/>
            <person name="Schumann P."/>
            <person name="Klenk H.-P."/>
            <person name="Sahin N."/>
        </authorList>
    </citation>
    <scope>NUCLEOTIDE SEQUENCE [LARGE SCALE GENOMIC DNA]</scope>
    <source>
        <strain evidence="3 4">S1510</strain>
    </source>
</reference>
<dbReference type="Pfam" id="PF00668">
    <property type="entry name" value="Condensation"/>
    <property type="match status" value="1"/>
</dbReference>
<dbReference type="RefSeq" id="WP_196200195.1">
    <property type="nucleotide sequence ID" value="NZ_JADPUN010000079.1"/>
</dbReference>
<dbReference type="Gene3D" id="3.30.559.10">
    <property type="entry name" value="Chloramphenicol acetyltransferase-like domain"/>
    <property type="match status" value="1"/>
</dbReference>
<protein>
    <recommendedName>
        <fullName evidence="2">Condensation domain-containing protein</fullName>
    </recommendedName>
</protein>
<feature type="domain" description="Condensation" evidence="2">
    <location>
        <begin position="40"/>
        <end position="159"/>
    </location>
</feature>
<dbReference type="InterPro" id="IPR001242">
    <property type="entry name" value="Condensation_dom"/>
</dbReference>
<dbReference type="Gene3D" id="3.30.559.30">
    <property type="entry name" value="Nonribosomal peptide synthetase, condensation domain"/>
    <property type="match status" value="1"/>
</dbReference>
<dbReference type="SUPFAM" id="SSF52777">
    <property type="entry name" value="CoA-dependent acyltransferases"/>
    <property type="match status" value="2"/>
</dbReference>
<comment type="caution">
    <text evidence="3">The sequence shown here is derived from an EMBL/GenBank/DDBJ whole genome shotgun (WGS) entry which is preliminary data.</text>
</comment>
<feature type="region of interest" description="Disordered" evidence="1">
    <location>
        <begin position="356"/>
        <end position="377"/>
    </location>
</feature>
<dbReference type="Proteomes" id="UP000638560">
    <property type="component" value="Unassembled WGS sequence"/>
</dbReference>
<dbReference type="PANTHER" id="PTHR45527:SF1">
    <property type="entry name" value="FATTY ACID SYNTHASE"/>
    <property type="match status" value="1"/>
</dbReference>
<dbReference type="PANTHER" id="PTHR45527">
    <property type="entry name" value="NONRIBOSOMAL PEPTIDE SYNTHETASE"/>
    <property type="match status" value="1"/>
</dbReference>
<evidence type="ECO:0000256" key="1">
    <source>
        <dbReference type="SAM" id="MobiDB-lite"/>
    </source>
</evidence>
<evidence type="ECO:0000313" key="3">
    <source>
        <dbReference type="EMBL" id="MBF9128544.1"/>
    </source>
</evidence>
<keyword evidence="4" id="KW-1185">Reference proteome</keyword>